<keyword evidence="3" id="KW-0964">Secreted</keyword>
<dbReference type="InterPro" id="IPR043595">
    <property type="entry name" value="FaeB/C/D"/>
</dbReference>
<keyword evidence="8" id="KW-0624">Polysaccharide degradation</keyword>
<protein>
    <recommendedName>
        <fullName evidence="2">feruloyl esterase</fullName>
        <ecNumber evidence="2">3.1.1.73</ecNumber>
    </recommendedName>
</protein>
<dbReference type="PANTHER" id="PTHR38050">
    <property type="match status" value="1"/>
</dbReference>
<evidence type="ECO:0000256" key="1">
    <source>
        <dbReference type="ARBA" id="ARBA00004613"/>
    </source>
</evidence>
<reference evidence="11 12" key="1">
    <citation type="submission" date="2024-01" db="EMBL/GenBank/DDBJ databases">
        <title>Complete genome of Cladobotryum mycophilum ATHUM6906.</title>
        <authorList>
            <person name="Christinaki A.C."/>
            <person name="Myridakis A.I."/>
            <person name="Kouvelis V.N."/>
        </authorList>
    </citation>
    <scope>NUCLEOTIDE SEQUENCE [LARGE SCALE GENOMIC DNA]</scope>
    <source>
        <strain evidence="11 12">ATHUM6906</strain>
    </source>
</reference>
<evidence type="ECO:0000256" key="2">
    <source>
        <dbReference type="ARBA" id="ARBA00013091"/>
    </source>
</evidence>
<organism evidence="11 12">
    <name type="scientific">Cladobotryum mycophilum</name>
    <dbReference type="NCBI Taxonomy" id="491253"/>
    <lineage>
        <taxon>Eukaryota</taxon>
        <taxon>Fungi</taxon>
        <taxon>Dikarya</taxon>
        <taxon>Ascomycota</taxon>
        <taxon>Pezizomycotina</taxon>
        <taxon>Sordariomycetes</taxon>
        <taxon>Hypocreomycetidae</taxon>
        <taxon>Hypocreales</taxon>
        <taxon>Hypocreaceae</taxon>
        <taxon>Cladobotryum</taxon>
    </lineage>
</organism>
<dbReference type="Pfam" id="PF00756">
    <property type="entry name" value="Esterase"/>
    <property type="match status" value="1"/>
</dbReference>
<keyword evidence="6" id="KW-0378">Hydrolase</keyword>
<accession>A0ABR0SID9</accession>
<keyword evidence="4" id="KW-0858">Xylan degradation</keyword>
<evidence type="ECO:0000256" key="4">
    <source>
        <dbReference type="ARBA" id="ARBA00022651"/>
    </source>
</evidence>
<gene>
    <name evidence="11" type="ORF">PT974_05306</name>
</gene>
<dbReference type="SUPFAM" id="SSF53474">
    <property type="entry name" value="alpha/beta-Hydrolases"/>
    <property type="match status" value="1"/>
</dbReference>
<proteinExistence type="predicted"/>
<dbReference type="EC" id="3.1.1.73" evidence="2"/>
<evidence type="ECO:0000313" key="12">
    <source>
        <dbReference type="Proteomes" id="UP001338125"/>
    </source>
</evidence>
<evidence type="ECO:0000256" key="7">
    <source>
        <dbReference type="ARBA" id="ARBA00023277"/>
    </source>
</evidence>
<dbReference type="Gene3D" id="3.40.50.1820">
    <property type="entry name" value="alpha/beta hydrolase"/>
    <property type="match status" value="1"/>
</dbReference>
<dbReference type="EMBL" id="JAVFKD010000012">
    <property type="protein sequence ID" value="KAK5991916.1"/>
    <property type="molecule type" value="Genomic_DNA"/>
</dbReference>
<comment type="subcellular location">
    <subcellularLocation>
        <location evidence="1">Secreted</location>
    </subcellularLocation>
</comment>
<evidence type="ECO:0000313" key="11">
    <source>
        <dbReference type="EMBL" id="KAK5991916.1"/>
    </source>
</evidence>
<evidence type="ECO:0000256" key="9">
    <source>
        <dbReference type="ARBA" id="ARBA00034075"/>
    </source>
</evidence>
<evidence type="ECO:0000256" key="5">
    <source>
        <dbReference type="ARBA" id="ARBA00022729"/>
    </source>
</evidence>
<name>A0ABR0SID9_9HYPO</name>
<evidence type="ECO:0000256" key="8">
    <source>
        <dbReference type="ARBA" id="ARBA00023326"/>
    </source>
</evidence>
<sequence length="302" mass="32899">MLVLSSVLVGALALFQGTQAAAIVPKAAFGCGRTHGFIGQSKDFDIDSSGGNRSYRIHLPSGYTSSKPWPLLVAFHGRGETPESIENYTQFSNETVNPNMVVVYPAGEHEHWEGASYSTPGVSDKEFATDLVQHLQAQYCIDASRIYAMGRSNGGGFVDSLACSADHSGIFAAFAMDAAALYNEGTNTTVCNPDERPVPVFETHSMDDHTIPYTGGKGDGGTVPPIPVWLDRWADRNRCTSNTTTMLPNDVEDIQWTCGGVDGILRHVRVPGRRHKYPGETNDDIFLSPVILEWLSRFTKPQ</sequence>
<comment type="catalytic activity">
    <reaction evidence="9">
        <text>feruloyl-polysaccharide + H2O = ferulate + polysaccharide.</text>
        <dbReference type="EC" id="3.1.1.73"/>
    </reaction>
</comment>
<evidence type="ECO:0000256" key="6">
    <source>
        <dbReference type="ARBA" id="ARBA00022801"/>
    </source>
</evidence>
<feature type="chain" id="PRO_5045990042" description="feruloyl esterase" evidence="10">
    <location>
        <begin position="21"/>
        <end position="302"/>
    </location>
</feature>
<keyword evidence="7" id="KW-0119">Carbohydrate metabolism</keyword>
<dbReference type="Proteomes" id="UP001338125">
    <property type="component" value="Unassembled WGS sequence"/>
</dbReference>
<dbReference type="InterPro" id="IPR000801">
    <property type="entry name" value="Esterase-like"/>
</dbReference>
<dbReference type="InterPro" id="IPR029058">
    <property type="entry name" value="AB_hydrolase_fold"/>
</dbReference>
<evidence type="ECO:0000256" key="3">
    <source>
        <dbReference type="ARBA" id="ARBA00022525"/>
    </source>
</evidence>
<feature type="signal peptide" evidence="10">
    <location>
        <begin position="1"/>
        <end position="20"/>
    </location>
</feature>
<dbReference type="PANTHER" id="PTHR38050:SF2">
    <property type="entry name" value="FERULOYL ESTERASE C-RELATED"/>
    <property type="match status" value="1"/>
</dbReference>
<evidence type="ECO:0000256" key="10">
    <source>
        <dbReference type="SAM" id="SignalP"/>
    </source>
</evidence>
<keyword evidence="12" id="KW-1185">Reference proteome</keyword>
<keyword evidence="5 10" id="KW-0732">Signal</keyword>
<comment type="caution">
    <text evidence="11">The sequence shown here is derived from an EMBL/GenBank/DDBJ whole genome shotgun (WGS) entry which is preliminary data.</text>
</comment>